<feature type="modified residue" description="4-aspartylphosphate" evidence="4">
    <location>
        <position position="459"/>
    </location>
</feature>
<dbReference type="Gene3D" id="3.40.50.2300">
    <property type="match status" value="1"/>
</dbReference>
<dbReference type="SMART" id="SM00388">
    <property type="entry name" value="HisKA"/>
    <property type="match status" value="1"/>
</dbReference>
<protein>
    <recommendedName>
        <fullName evidence="2">histidine kinase</fullName>
        <ecNumber evidence="2">2.7.13.3</ecNumber>
    </recommendedName>
</protein>
<evidence type="ECO:0000259" key="5">
    <source>
        <dbReference type="PROSITE" id="PS50110"/>
    </source>
</evidence>
<dbReference type="OrthoDB" id="184212at2"/>
<dbReference type="SUPFAM" id="SSF55874">
    <property type="entry name" value="ATPase domain of HSP90 chaperone/DNA topoisomerase II/histidine kinase"/>
    <property type="match status" value="1"/>
</dbReference>
<dbReference type="InterPro" id="IPR000014">
    <property type="entry name" value="PAS"/>
</dbReference>
<dbReference type="InterPro" id="IPR036890">
    <property type="entry name" value="HATPase_C_sf"/>
</dbReference>
<organism evidence="6 7">
    <name type="scientific">Rariglobus hedericola</name>
    <dbReference type="NCBI Taxonomy" id="2597822"/>
    <lineage>
        <taxon>Bacteria</taxon>
        <taxon>Pseudomonadati</taxon>
        <taxon>Verrucomicrobiota</taxon>
        <taxon>Opitutia</taxon>
        <taxon>Opitutales</taxon>
        <taxon>Opitutaceae</taxon>
        <taxon>Rariglobus</taxon>
    </lineage>
</organism>
<dbReference type="SUPFAM" id="SSF47384">
    <property type="entry name" value="Homodimeric domain of signal transducing histidine kinase"/>
    <property type="match status" value="1"/>
</dbReference>
<dbReference type="PANTHER" id="PTHR43547">
    <property type="entry name" value="TWO-COMPONENT HISTIDINE KINASE"/>
    <property type="match status" value="1"/>
</dbReference>
<dbReference type="Gene3D" id="3.30.450.20">
    <property type="entry name" value="PAS domain"/>
    <property type="match status" value="1"/>
</dbReference>
<dbReference type="InterPro" id="IPR011006">
    <property type="entry name" value="CheY-like_superfamily"/>
</dbReference>
<dbReference type="InterPro" id="IPR035965">
    <property type="entry name" value="PAS-like_dom_sf"/>
</dbReference>
<evidence type="ECO:0000313" key="7">
    <source>
        <dbReference type="Proteomes" id="UP000315648"/>
    </source>
</evidence>
<dbReference type="Proteomes" id="UP000315648">
    <property type="component" value="Unassembled WGS sequence"/>
</dbReference>
<dbReference type="CDD" id="cd00130">
    <property type="entry name" value="PAS"/>
    <property type="match status" value="1"/>
</dbReference>
<evidence type="ECO:0000313" key="6">
    <source>
        <dbReference type="EMBL" id="TSJ78857.1"/>
    </source>
</evidence>
<dbReference type="NCBIfam" id="TIGR00229">
    <property type="entry name" value="sensory_box"/>
    <property type="match status" value="1"/>
</dbReference>
<keyword evidence="3 4" id="KW-0597">Phosphoprotein</keyword>
<dbReference type="GO" id="GO:0000155">
    <property type="term" value="F:phosphorelay sensor kinase activity"/>
    <property type="evidence" value="ECO:0007669"/>
    <property type="project" value="InterPro"/>
</dbReference>
<dbReference type="EC" id="2.7.13.3" evidence="2"/>
<dbReference type="Pfam" id="PF13426">
    <property type="entry name" value="PAS_9"/>
    <property type="match status" value="1"/>
</dbReference>
<comment type="catalytic activity">
    <reaction evidence="1">
        <text>ATP + protein L-histidine = ADP + protein N-phospho-L-histidine.</text>
        <dbReference type="EC" id="2.7.13.3"/>
    </reaction>
</comment>
<comment type="caution">
    <text evidence="6">The sequence shown here is derived from an EMBL/GenBank/DDBJ whole genome shotgun (WGS) entry which is preliminary data.</text>
</comment>
<accession>A0A556QQD6</accession>
<gene>
    <name evidence="6" type="ORF">FPL22_05995</name>
</gene>
<dbReference type="PROSITE" id="PS50110">
    <property type="entry name" value="RESPONSE_REGULATORY"/>
    <property type="match status" value="1"/>
</dbReference>
<name>A0A556QQD6_9BACT</name>
<feature type="domain" description="Response regulatory" evidence="5">
    <location>
        <begin position="408"/>
        <end position="524"/>
    </location>
</feature>
<keyword evidence="7" id="KW-1185">Reference proteome</keyword>
<dbReference type="EMBL" id="VMBG01000001">
    <property type="protein sequence ID" value="TSJ78857.1"/>
    <property type="molecule type" value="Genomic_DNA"/>
</dbReference>
<evidence type="ECO:0000256" key="4">
    <source>
        <dbReference type="PROSITE-ProRule" id="PRU00169"/>
    </source>
</evidence>
<dbReference type="PANTHER" id="PTHR43547:SF2">
    <property type="entry name" value="HYBRID SIGNAL TRANSDUCTION HISTIDINE KINASE C"/>
    <property type="match status" value="1"/>
</dbReference>
<evidence type="ECO:0000256" key="2">
    <source>
        <dbReference type="ARBA" id="ARBA00012438"/>
    </source>
</evidence>
<dbReference type="SUPFAM" id="SSF55785">
    <property type="entry name" value="PYP-like sensor domain (PAS domain)"/>
    <property type="match status" value="1"/>
</dbReference>
<proteinExistence type="predicted"/>
<dbReference type="Gene3D" id="1.10.287.130">
    <property type="match status" value="1"/>
</dbReference>
<dbReference type="CDD" id="cd00082">
    <property type="entry name" value="HisKA"/>
    <property type="match status" value="1"/>
</dbReference>
<reference evidence="6 7" key="1">
    <citation type="submission" date="2019-07" db="EMBL/GenBank/DDBJ databases">
        <title>Description of 53C-WASEF.</title>
        <authorList>
            <person name="Pitt A."/>
            <person name="Hahn M.W."/>
        </authorList>
    </citation>
    <scope>NUCLEOTIDE SEQUENCE [LARGE SCALE GENOMIC DNA]</scope>
    <source>
        <strain evidence="6 7">53C-WASEF</strain>
    </source>
</reference>
<dbReference type="Gene3D" id="3.30.565.10">
    <property type="entry name" value="Histidine kinase-like ATPase, C-terminal domain"/>
    <property type="match status" value="1"/>
</dbReference>
<dbReference type="SUPFAM" id="SSF52172">
    <property type="entry name" value="CheY-like"/>
    <property type="match status" value="1"/>
</dbReference>
<dbReference type="Pfam" id="PF00072">
    <property type="entry name" value="Response_reg"/>
    <property type="match status" value="1"/>
</dbReference>
<dbReference type="AlphaFoldDB" id="A0A556QQD6"/>
<dbReference type="InterPro" id="IPR036097">
    <property type="entry name" value="HisK_dim/P_sf"/>
</dbReference>
<evidence type="ECO:0000256" key="1">
    <source>
        <dbReference type="ARBA" id="ARBA00000085"/>
    </source>
</evidence>
<dbReference type="SMART" id="SM00448">
    <property type="entry name" value="REC"/>
    <property type="match status" value="1"/>
</dbReference>
<dbReference type="InterPro" id="IPR003661">
    <property type="entry name" value="HisK_dim/P_dom"/>
</dbReference>
<dbReference type="CDD" id="cd00156">
    <property type="entry name" value="REC"/>
    <property type="match status" value="1"/>
</dbReference>
<evidence type="ECO:0000256" key="3">
    <source>
        <dbReference type="ARBA" id="ARBA00022553"/>
    </source>
</evidence>
<sequence length="528" mass="57476">MISGMEKTFITTTPVQGVATTGAPAGLGGMLTEFWASSSIGLCLTDDRGIIVSTNTAFAEAVGYAVDELAGLHIMRLFAAEAAVRGSVAHASFIAGNDQATAETTYLHRSGRPLFAHASDTRVHSLDGRVYRVTTLIDLSRQVGGVQQLRQNQQAENFTALASDISNDFNNLLSIILGYTAFLQDGTLDVNRLNTAVGGIDHAVRRAANLIRQTLHLSRRDELCFQRIAVGEFVREFFRMAGETLTPGIEVRLDLAQDLPPVSLDPQQFHHVLANLGQKARDLTGEGGRITFTTRQVDGAEVRTKFSDAREPSYVTLTLRVEPSVDAFVVGENPGTWDAAVRFSERRRDLAVLVVHSIMASHRAHLEIDTWSGPALVFRLYLPALIEAAPAPELPVPVAPAASAPERIVLVVDDEDTLLQALSFLLTRNGFTVLKARDGVEAVDEFTRNAERIALVVIDLGLPRMSGWEAFLKIKDHTPSVNAVIMSGHLEANLKTEILRAGAKGYLQKPFAMSEALAEVNRFFKTVT</sequence>
<dbReference type="InterPro" id="IPR001789">
    <property type="entry name" value="Sig_transdc_resp-reg_receiver"/>
</dbReference>